<accession>A0ABV2LQA1</accession>
<protein>
    <recommendedName>
        <fullName evidence="1">DUF6973 domain-containing protein</fullName>
    </recommendedName>
</protein>
<dbReference type="RefSeq" id="WP_354506161.1">
    <property type="nucleotide sequence ID" value="NZ_JBEPMO010000001.1"/>
</dbReference>
<dbReference type="Pfam" id="PF22322">
    <property type="entry name" value="DUF6973"/>
    <property type="match status" value="1"/>
</dbReference>
<sequence>MKKIFSTLKNLTVNLTWKMVRALLSKPQLILPTAWATIQSIVYSENYFYEAHGGRGIANAFRHAAWNLLIAKNASFYTNEQKAVEWAKFITDMHEECFPNEAFDNQMDLHNNRIGREVYLELRAKDMKTTKEMMQFLKEKSKSGVGLTDESEFANHPNEMVYYLENKSKG</sequence>
<keyword evidence="3" id="KW-1185">Reference proteome</keyword>
<evidence type="ECO:0000313" key="3">
    <source>
        <dbReference type="Proteomes" id="UP001549146"/>
    </source>
</evidence>
<evidence type="ECO:0000259" key="1">
    <source>
        <dbReference type="Pfam" id="PF22322"/>
    </source>
</evidence>
<organism evidence="2 3">
    <name type="scientific">Moheibacter stercoris</name>
    <dbReference type="NCBI Taxonomy" id="1628251"/>
    <lineage>
        <taxon>Bacteria</taxon>
        <taxon>Pseudomonadati</taxon>
        <taxon>Bacteroidota</taxon>
        <taxon>Flavobacteriia</taxon>
        <taxon>Flavobacteriales</taxon>
        <taxon>Weeksellaceae</taxon>
        <taxon>Moheibacter</taxon>
    </lineage>
</organism>
<proteinExistence type="predicted"/>
<dbReference type="EMBL" id="JBEPMO010000001">
    <property type="protein sequence ID" value="MET3730752.1"/>
    <property type="molecule type" value="Genomic_DNA"/>
</dbReference>
<comment type="caution">
    <text evidence="2">The sequence shown here is derived from an EMBL/GenBank/DDBJ whole genome shotgun (WGS) entry which is preliminary data.</text>
</comment>
<evidence type="ECO:0000313" key="2">
    <source>
        <dbReference type="EMBL" id="MET3730752.1"/>
    </source>
</evidence>
<gene>
    <name evidence="2" type="ORF">ABID46_000304</name>
</gene>
<feature type="domain" description="DUF6973" evidence="1">
    <location>
        <begin position="22"/>
        <end position="144"/>
    </location>
</feature>
<dbReference type="Proteomes" id="UP001549146">
    <property type="component" value="Unassembled WGS sequence"/>
</dbReference>
<name>A0ABV2LQA1_9FLAO</name>
<reference evidence="2 3" key="1">
    <citation type="submission" date="2024-06" db="EMBL/GenBank/DDBJ databases">
        <title>Genomic Encyclopedia of Type Strains, Phase IV (KMG-IV): sequencing the most valuable type-strain genomes for metagenomic binning, comparative biology and taxonomic classification.</title>
        <authorList>
            <person name="Goeker M."/>
        </authorList>
    </citation>
    <scope>NUCLEOTIDE SEQUENCE [LARGE SCALE GENOMIC DNA]</scope>
    <source>
        <strain evidence="2 3">DSM 29388</strain>
    </source>
</reference>
<dbReference type="InterPro" id="IPR054246">
    <property type="entry name" value="DUF6973"/>
</dbReference>